<name>A0A7X0RTB7_9BACL</name>
<accession>A0A7X0RTB7</accession>
<protein>
    <submittedName>
        <fullName evidence="2">HEAT repeat domain-containing protein</fullName>
    </submittedName>
</protein>
<dbReference type="InterPro" id="IPR011989">
    <property type="entry name" value="ARM-like"/>
</dbReference>
<dbReference type="InterPro" id="IPR016024">
    <property type="entry name" value="ARM-type_fold"/>
</dbReference>
<evidence type="ECO:0000313" key="2">
    <source>
        <dbReference type="EMBL" id="MBB6673322.1"/>
    </source>
</evidence>
<keyword evidence="1" id="KW-0812">Transmembrane</keyword>
<evidence type="ECO:0000256" key="1">
    <source>
        <dbReference type="SAM" id="Phobius"/>
    </source>
</evidence>
<evidence type="ECO:0000313" key="3">
    <source>
        <dbReference type="Proteomes" id="UP000547209"/>
    </source>
</evidence>
<dbReference type="Gene3D" id="1.25.10.10">
    <property type="entry name" value="Leucine-rich Repeat Variant"/>
    <property type="match status" value="1"/>
</dbReference>
<keyword evidence="1" id="KW-0472">Membrane</keyword>
<gene>
    <name evidence="2" type="ORF">H7C19_21835</name>
</gene>
<dbReference type="RefSeq" id="WP_185671191.1">
    <property type="nucleotide sequence ID" value="NZ_JACJVP010000037.1"/>
</dbReference>
<dbReference type="EMBL" id="JACJVP010000037">
    <property type="protein sequence ID" value="MBB6673322.1"/>
    <property type="molecule type" value="Genomic_DNA"/>
</dbReference>
<dbReference type="Pfam" id="PF13646">
    <property type="entry name" value="HEAT_2"/>
    <property type="match status" value="1"/>
</dbReference>
<keyword evidence="1" id="KW-1133">Transmembrane helix</keyword>
<dbReference type="InterPro" id="IPR004155">
    <property type="entry name" value="PBS_lyase_HEAT"/>
</dbReference>
<dbReference type="SUPFAM" id="SSF48371">
    <property type="entry name" value="ARM repeat"/>
    <property type="match status" value="1"/>
</dbReference>
<proteinExistence type="predicted"/>
<sequence length="393" mass="43172">MLLSQQAAIYLIYVMIAVIAIGLGILVGMKLVQTYRRRAEARALAKHDDWFTYVLANLEGVEPLSPPPDIRGAGERRAVRDRLLPWIEQMRGAQQEKLVRLCDEMGWTARERRRLDSPFLSVRLDAAYRLGCMRDAEAVPALMKLLSGMKSGTLSFIVARAVAKCARRPGELRDMAAFILSRQNEAYLLVADILTESSLDEANVVKTFLQSGETSLVKLALAVLKTHTRPEIAMALSHLVDAEDKVVRTQAAGLIVRGSGKLTLEQIRKLMAHRDGDIRAAVASSLGALGMKDSVVLLQAALADADWKVRYNSGKALAQLGEEGFTALCEAARGPEAEHPASIARLVIREAMGSGEASAPGIEGMAERNMRQFVYEDYFGRARGRERELRSDG</sequence>
<reference evidence="2 3" key="1">
    <citation type="submission" date="2020-08" db="EMBL/GenBank/DDBJ databases">
        <title>Cohnella phylogeny.</title>
        <authorList>
            <person name="Dunlap C."/>
        </authorList>
    </citation>
    <scope>NUCLEOTIDE SEQUENCE [LARGE SCALE GENOMIC DNA]</scope>
    <source>
        <strain evidence="2 3">DSM 28246</strain>
    </source>
</reference>
<dbReference type="Pfam" id="PF03130">
    <property type="entry name" value="HEAT_PBS"/>
    <property type="match status" value="1"/>
</dbReference>
<dbReference type="SMART" id="SM00567">
    <property type="entry name" value="EZ_HEAT"/>
    <property type="match status" value="3"/>
</dbReference>
<comment type="caution">
    <text evidence="2">The sequence shown here is derived from an EMBL/GenBank/DDBJ whole genome shotgun (WGS) entry which is preliminary data.</text>
</comment>
<feature type="transmembrane region" description="Helical" evidence="1">
    <location>
        <begin position="12"/>
        <end position="32"/>
    </location>
</feature>
<dbReference type="Proteomes" id="UP000547209">
    <property type="component" value="Unassembled WGS sequence"/>
</dbReference>
<organism evidence="2 3">
    <name type="scientific">Cohnella nanjingensis</name>
    <dbReference type="NCBI Taxonomy" id="1387779"/>
    <lineage>
        <taxon>Bacteria</taxon>
        <taxon>Bacillati</taxon>
        <taxon>Bacillota</taxon>
        <taxon>Bacilli</taxon>
        <taxon>Bacillales</taxon>
        <taxon>Paenibacillaceae</taxon>
        <taxon>Cohnella</taxon>
    </lineage>
</organism>
<dbReference type="AlphaFoldDB" id="A0A7X0RTB7"/>
<keyword evidence="3" id="KW-1185">Reference proteome</keyword>